<sequence>MEKLKIVNNMNNANAITHNGKFHVDEVFSTVLLMKVFDNIKVARVPDVPENMKMEDKIIYDIGKGKFDHHQSNALTREDNVKYSSFGLLWKEYGRKYLEKIHCKNIEFAWKKFDQLLVETIDKIDNFQIESDCLKNYLI</sequence>
<proteinExistence type="inferred from homology"/>
<dbReference type="AlphaFoldDB" id="K1UP01"/>
<name>K1UP01_9ZZZZ</name>
<accession>K1UP01</accession>
<dbReference type="Pfam" id="PF03690">
    <property type="entry name" value="MYG1_exonuc"/>
    <property type="match status" value="1"/>
</dbReference>
<comment type="similarity">
    <text evidence="1">Belongs to the MYG1 family.</text>
</comment>
<evidence type="ECO:0000256" key="1">
    <source>
        <dbReference type="ARBA" id="ARBA00010105"/>
    </source>
</evidence>
<keyword evidence="2" id="KW-0378">Hydrolase</keyword>
<comment type="caution">
    <text evidence="2">The sequence shown here is derived from an EMBL/GenBank/DDBJ whole genome shotgun (WGS) entry which is preliminary data.</text>
</comment>
<dbReference type="PANTHER" id="PTHR11215">
    <property type="entry name" value="METAL DEPENDENT HYDROLASE - RELATED"/>
    <property type="match status" value="1"/>
</dbReference>
<dbReference type="PANTHER" id="PTHR11215:SF1">
    <property type="entry name" value="MYG1 EXONUCLEASE"/>
    <property type="match status" value="1"/>
</dbReference>
<gene>
    <name evidence="2" type="ORF">OBE_02529</name>
</gene>
<organism evidence="2">
    <name type="scientific">human gut metagenome</name>
    <dbReference type="NCBI Taxonomy" id="408170"/>
    <lineage>
        <taxon>unclassified sequences</taxon>
        <taxon>metagenomes</taxon>
        <taxon>organismal metagenomes</taxon>
    </lineage>
</organism>
<feature type="non-terminal residue" evidence="2">
    <location>
        <position position="139"/>
    </location>
</feature>
<dbReference type="EMBL" id="AJWZ01001653">
    <property type="protein sequence ID" value="EKC73161.1"/>
    <property type="molecule type" value="Genomic_DNA"/>
</dbReference>
<reference evidence="2" key="1">
    <citation type="journal article" date="2013" name="Environ. Microbiol.">
        <title>Microbiota from the distal guts of lean and obese adolescents exhibit partial functional redundancy besides clear differences in community structure.</title>
        <authorList>
            <person name="Ferrer M."/>
            <person name="Ruiz A."/>
            <person name="Lanza F."/>
            <person name="Haange S.B."/>
            <person name="Oberbach A."/>
            <person name="Till H."/>
            <person name="Bargiela R."/>
            <person name="Campoy C."/>
            <person name="Segura M.T."/>
            <person name="Richter M."/>
            <person name="von Bergen M."/>
            <person name="Seifert J."/>
            <person name="Suarez A."/>
        </authorList>
    </citation>
    <scope>NUCLEOTIDE SEQUENCE</scope>
</reference>
<dbReference type="GO" id="GO:0016787">
    <property type="term" value="F:hydrolase activity"/>
    <property type="evidence" value="ECO:0007669"/>
    <property type="project" value="UniProtKB-KW"/>
</dbReference>
<evidence type="ECO:0000313" key="2">
    <source>
        <dbReference type="EMBL" id="EKC73161.1"/>
    </source>
</evidence>
<protein>
    <submittedName>
        <fullName evidence="2">Metal-dependent protein hydrolase</fullName>
    </submittedName>
</protein>
<dbReference type="InterPro" id="IPR003226">
    <property type="entry name" value="MYG1_exonuclease"/>
</dbReference>